<dbReference type="HOGENOM" id="CLU_1917294_0_0_1"/>
<proteinExistence type="predicted"/>
<dbReference type="Proteomes" id="UP000053593">
    <property type="component" value="Unassembled WGS sequence"/>
</dbReference>
<dbReference type="EMBL" id="KN834832">
    <property type="protein sequence ID" value="KIK53170.1"/>
    <property type="molecule type" value="Genomic_DNA"/>
</dbReference>
<gene>
    <name evidence="1" type="ORF">GYMLUDRAFT_942483</name>
</gene>
<reference evidence="1 2" key="1">
    <citation type="submission" date="2014-04" db="EMBL/GenBank/DDBJ databases">
        <title>Evolutionary Origins and Diversification of the Mycorrhizal Mutualists.</title>
        <authorList>
            <consortium name="DOE Joint Genome Institute"/>
            <consortium name="Mycorrhizal Genomics Consortium"/>
            <person name="Kohler A."/>
            <person name="Kuo A."/>
            <person name="Nagy L.G."/>
            <person name="Floudas D."/>
            <person name="Copeland A."/>
            <person name="Barry K.W."/>
            <person name="Cichocki N."/>
            <person name="Veneault-Fourrey C."/>
            <person name="LaButti K."/>
            <person name="Lindquist E.A."/>
            <person name="Lipzen A."/>
            <person name="Lundell T."/>
            <person name="Morin E."/>
            <person name="Murat C."/>
            <person name="Riley R."/>
            <person name="Ohm R."/>
            <person name="Sun H."/>
            <person name="Tunlid A."/>
            <person name="Henrissat B."/>
            <person name="Grigoriev I.V."/>
            <person name="Hibbett D.S."/>
            <person name="Martin F."/>
        </authorList>
    </citation>
    <scope>NUCLEOTIDE SEQUENCE [LARGE SCALE GENOMIC DNA]</scope>
    <source>
        <strain evidence="1 2">FD-317 M1</strain>
    </source>
</reference>
<protein>
    <submittedName>
        <fullName evidence="1">Uncharacterized protein</fullName>
    </submittedName>
</protein>
<evidence type="ECO:0000313" key="1">
    <source>
        <dbReference type="EMBL" id="KIK53170.1"/>
    </source>
</evidence>
<sequence length="132" mass="15242">MTHFSRGISKRRGRLFAVRRVLQPISDFAACTQLLLSPNVQTIYEYHYIHHKLNVLFYITSHWHTAPSVSASNSLHFSKSDIRNCENIQNTSKQYTVHSGQSWLRSRILELMNRGVKGKGGRWCKFSCNCSV</sequence>
<keyword evidence="2" id="KW-1185">Reference proteome</keyword>
<dbReference type="AlphaFoldDB" id="A0A0D0ARZ4"/>
<accession>A0A0D0ARZ4</accession>
<evidence type="ECO:0000313" key="2">
    <source>
        <dbReference type="Proteomes" id="UP000053593"/>
    </source>
</evidence>
<name>A0A0D0ARZ4_9AGAR</name>
<organism evidence="1 2">
    <name type="scientific">Collybiopsis luxurians FD-317 M1</name>
    <dbReference type="NCBI Taxonomy" id="944289"/>
    <lineage>
        <taxon>Eukaryota</taxon>
        <taxon>Fungi</taxon>
        <taxon>Dikarya</taxon>
        <taxon>Basidiomycota</taxon>
        <taxon>Agaricomycotina</taxon>
        <taxon>Agaricomycetes</taxon>
        <taxon>Agaricomycetidae</taxon>
        <taxon>Agaricales</taxon>
        <taxon>Marasmiineae</taxon>
        <taxon>Omphalotaceae</taxon>
        <taxon>Collybiopsis</taxon>
        <taxon>Collybiopsis luxurians</taxon>
    </lineage>
</organism>